<dbReference type="PROSITE" id="PS50097">
    <property type="entry name" value="BTB"/>
    <property type="match status" value="1"/>
</dbReference>
<dbReference type="PANTHER" id="PTHR24410">
    <property type="entry name" value="HL07962P-RELATED"/>
    <property type="match status" value="1"/>
</dbReference>
<dbReference type="InterPro" id="IPR051481">
    <property type="entry name" value="BTB-POZ/Galectin-3-binding"/>
</dbReference>
<accession>A0A2Z6S2Z6</accession>
<dbReference type="AlphaFoldDB" id="A0A2Z6S2Z6"/>
<dbReference type="InterPro" id="IPR006571">
    <property type="entry name" value="TLDc_dom"/>
</dbReference>
<dbReference type="Gene3D" id="3.30.710.10">
    <property type="entry name" value="Potassium Channel Kv1.1, Chain A"/>
    <property type="match status" value="1"/>
</dbReference>
<name>A0A2Z6S2Z6_9GLOM</name>
<dbReference type="PANTHER" id="PTHR24410:SF23">
    <property type="entry name" value="BTB DOMAIN-CONTAINING PROTEIN-RELATED"/>
    <property type="match status" value="1"/>
</dbReference>
<dbReference type="EMBL" id="BEXD01002557">
    <property type="protein sequence ID" value="GBB98686.1"/>
    <property type="molecule type" value="Genomic_DNA"/>
</dbReference>
<dbReference type="Pfam" id="PF07707">
    <property type="entry name" value="BACK"/>
    <property type="match status" value="1"/>
</dbReference>
<evidence type="ECO:0000313" key="4">
    <source>
        <dbReference type="Proteomes" id="UP000247702"/>
    </source>
</evidence>
<gene>
    <name evidence="3" type="ORF">RclHR1_00330013</name>
</gene>
<dbReference type="CDD" id="cd18186">
    <property type="entry name" value="BTB_POZ_ZBTB_KLHL-like"/>
    <property type="match status" value="1"/>
</dbReference>
<dbReference type="Proteomes" id="UP000247702">
    <property type="component" value="Unassembled WGS sequence"/>
</dbReference>
<dbReference type="Pfam" id="PF07534">
    <property type="entry name" value="TLD"/>
    <property type="match status" value="1"/>
</dbReference>
<dbReference type="Pfam" id="PF00651">
    <property type="entry name" value="BTB"/>
    <property type="match status" value="1"/>
</dbReference>
<dbReference type="SUPFAM" id="SSF54695">
    <property type="entry name" value="POZ domain"/>
    <property type="match status" value="1"/>
</dbReference>
<organism evidence="3 4">
    <name type="scientific">Rhizophagus clarus</name>
    <dbReference type="NCBI Taxonomy" id="94130"/>
    <lineage>
        <taxon>Eukaryota</taxon>
        <taxon>Fungi</taxon>
        <taxon>Fungi incertae sedis</taxon>
        <taxon>Mucoromycota</taxon>
        <taxon>Glomeromycotina</taxon>
        <taxon>Glomeromycetes</taxon>
        <taxon>Glomerales</taxon>
        <taxon>Glomeraceae</taxon>
        <taxon>Rhizophagus</taxon>
    </lineage>
</organism>
<keyword evidence="4" id="KW-1185">Reference proteome</keyword>
<evidence type="ECO:0000313" key="3">
    <source>
        <dbReference type="EMBL" id="GBB98686.1"/>
    </source>
</evidence>
<evidence type="ECO:0000259" key="1">
    <source>
        <dbReference type="PROSITE" id="PS50097"/>
    </source>
</evidence>
<comment type="caution">
    <text evidence="3">The sequence shown here is derived from an EMBL/GenBank/DDBJ whole genome shotgun (WGS) entry which is preliminary data.</text>
</comment>
<dbReference type="InterPro" id="IPR011333">
    <property type="entry name" value="SKP1/BTB/POZ_sf"/>
</dbReference>
<feature type="domain" description="BTB" evidence="1">
    <location>
        <begin position="23"/>
        <end position="96"/>
    </location>
</feature>
<dbReference type="STRING" id="94130.A0A2Z6S2Z6"/>
<dbReference type="InterPro" id="IPR011705">
    <property type="entry name" value="BACK"/>
</dbReference>
<reference evidence="3 4" key="1">
    <citation type="submission" date="2017-11" db="EMBL/GenBank/DDBJ databases">
        <title>The genome of Rhizophagus clarus HR1 reveals common genetic basis of auxotrophy among arbuscular mycorrhizal fungi.</title>
        <authorList>
            <person name="Kobayashi Y."/>
        </authorList>
    </citation>
    <scope>NUCLEOTIDE SEQUENCE [LARGE SCALE GENOMIC DNA]</scope>
    <source>
        <strain evidence="3 4">HR1</strain>
    </source>
</reference>
<dbReference type="SMART" id="SM00875">
    <property type="entry name" value="BACK"/>
    <property type="match status" value="1"/>
</dbReference>
<evidence type="ECO:0000259" key="2">
    <source>
        <dbReference type="PROSITE" id="PS51886"/>
    </source>
</evidence>
<dbReference type="InterPro" id="IPR000210">
    <property type="entry name" value="BTB/POZ_dom"/>
</dbReference>
<feature type="domain" description="TLDc" evidence="2">
    <location>
        <begin position="290"/>
        <end position="476"/>
    </location>
</feature>
<proteinExistence type="predicted"/>
<sequence>MTSIFYSGLSKDFSLILNDADDFNAIIQVGEKANIKEFRVHSVILRARSPYFKSAFSTDWVTQKDGMILYNKPNITPRVFDIVLKYIYAAELDLNNYQGEDILKLLVASDELLLEELFDHVQDYLIEKQTTWVKENFFLVLQTAFKITRSKKLQGCCIKFICMNPQPFITSENFLRLDKDILYVLLNREDLQIDEIIIWESLIKWGINYLGYMNNDRTKWNNRNYEALKKTLEQFIPLIRFGEISLVEYFDKVQPYKAIIPDHIYEEIEEFFKYTTILPPRIGKIQFESKILKKKFVPIIINWINKRNTSAIPYDDDSSYKFDLIYQGSRDGINNNSFRDRCNLQEPILVLIKCKGTRKVFGGYAPLGFYRNEFKGNPLYKKSTHLSSTDSFIFSLVKKDDTLDIRLSNVVSCDHAVFNNYFDFHGSYGFNFGERNLCMENNRLYVLMTSYYECNLNYNSLYTTETIKEIEAFRVIKQ</sequence>
<dbReference type="PROSITE" id="PS51886">
    <property type="entry name" value="TLDC"/>
    <property type="match status" value="1"/>
</dbReference>
<protein>
    <recommendedName>
        <fullName evidence="5">BTB domain-containing protein</fullName>
    </recommendedName>
</protein>
<dbReference type="Gene3D" id="1.25.40.420">
    <property type="match status" value="1"/>
</dbReference>
<dbReference type="SMART" id="SM00225">
    <property type="entry name" value="BTB"/>
    <property type="match status" value="1"/>
</dbReference>
<evidence type="ECO:0008006" key="5">
    <source>
        <dbReference type="Google" id="ProtNLM"/>
    </source>
</evidence>